<evidence type="ECO:0000256" key="2">
    <source>
        <dbReference type="SAM" id="Phobius"/>
    </source>
</evidence>
<protein>
    <submittedName>
        <fullName evidence="3">Uncharacterized protein</fullName>
    </submittedName>
</protein>
<gene>
    <name evidence="3" type="ORF">CSB93_4911</name>
</gene>
<feature type="region of interest" description="Disordered" evidence="1">
    <location>
        <begin position="23"/>
        <end position="45"/>
    </location>
</feature>
<feature type="transmembrane region" description="Helical" evidence="2">
    <location>
        <begin position="132"/>
        <end position="152"/>
    </location>
</feature>
<proteinExistence type="predicted"/>
<dbReference type="EMBL" id="CP027169">
    <property type="protein sequence ID" value="AVK03581.1"/>
    <property type="molecule type" value="Genomic_DNA"/>
</dbReference>
<feature type="compositionally biased region" description="Basic and acidic residues" evidence="1">
    <location>
        <begin position="32"/>
        <end position="45"/>
    </location>
</feature>
<evidence type="ECO:0000313" key="3">
    <source>
        <dbReference type="EMBL" id="AVK03581.1"/>
    </source>
</evidence>
<sequence length="153" mass="17349">MTEPLRLIDHPAQPVARRTTWAMPAFDRKRRRADERSGRTPERSPRCHIEGLCLDSSVLYPSGLSPRGPGLRLIHASVRKGGRRRGCRADRRARHTVASHSVEPWRGAGCHPDNKKGRQAMLNEQPKRWRQASLIVFATTVILILPNLNSLIR</sequence>
<keyword evidence="2" id="KW-0472">Membrane</keyword>
<name>A0A2R3INU9_9PSED</name>
<evidence type="ECO:0000313" key="4">
    <source>
        <dbReference type="Proteomes" id="UP000238390"/>
    </source>
</evidence>
<accession>A0A2R3INU9</accession>
<dbReference type="AlphaFoldDB" id="A0A2R3INU9"/>
<dbReference type="Proteomes" id="UP000238390">
    <property type="component" value="Chromosome"/>
</dbReference>
<keyword evidence="4" id="KW-1185">Reference proteome</keyword>
<reference evidence="3 4" key="1">
    <citation type="submission" date="2018-02" db="EMBL/GenBank/DDBJ databases">
        <title>FDA/CDC Antimicrobial Resistant Isolate Bank Genome Sequencing.</title>
        <authorList>
            <person name="Benahmed F.H."/>
            <person name="Lutgring J.D."/>
            <person name="Yoo B."/>
            <person name="Machado M."/>
            <person name="Brown A."/>
            <person name="McAllister G."/>
            <person name="Perry A."/>
            <person name="Halpin A.L."/>
            <person name="Vavikolanu K."/>
            <person name="Ott S."/>
            <person name="Zhao X."/>
            <person name="Tallon L.J."/>
            <person name="Sadzewicz L."/>
            <person name="Aluvathingal J."/>
            <person name="Nadendla S."/>
            <person name="Voskania-kordi A."/>
            <person name="Simonyan V."/>
            <person name="Patel J."/>
            <person name="Shawar R.M."/>
        </authorList>
    </citation>
    <scope>NUCLEOTIDE SEQUENCE [LARGE SCALE GENOMIC DNA]</scope>
    <source>
        <strain evidence="3 4">AR_0356</strain>
    </source>
</reference>
<keyword evidence="2" id="KW-1133">Transmembrane helix</keyword>
<keyword evidence="2" id="KW-0812">Transmembrane</keyword>
<evidence type="ECO:0000256" key="1">
    <source>
        <dbReference type="SAM" id="MobiDB-lite"/>
    </source>
</evidence>
<organism evidence="3 4">
    <name type="scientific">Pseudomonas paraeruginosa</name>
    <dbReference type="NCBI Taxonomy" id="2994495"/>
    <lineage>
        <taxon>Bacteria</taxon>
        <taxon>Pseudomonadati</taxon>
        <taxon>Pseudomonadota</taxon>
        <taxon>Gammaproteobacteria</taxon>
        <taxon>Pseudomonadales</taxon>
        <taxon>Pseudomonadaceae</taxon>
        <taxon>Pseudomonas</taxon>
    </lineage>
</organism>